<evidence type="ECO:0000256" key="3">
    <source>
        <dbReference type="ARBA" id="ARBA00022664"/>
    </source>
</evidence>
<evidence type="ECO:0000259" key="8">
    <source>
        <dbReference type="Pfam" id="PF01824"/>
    </source>
</evidence>
<dbReference type="GO" id="GO:0003723">
    <property type="term" value="F:RNA binding"/>
    <property type="evidence" value="ECO:0007669"/>
    <property type="project" value="UniProtKB-KW"/>
</dbReference>
<dbReference type="GO" id="GO:0008380">
    <property type="term" value="P:RNA splicing"/>
    <property type="evidence" value="ECO:0007669"/>
    <property type="project" value="UniProtKB-UniRule"/>
</dbReference>
<comment type="subcellular location">
    <subcellularLocation>
        <location evidence="6">Plastid</location>
        <location evidence="6">Chloroplast</location>
    </subcellularLocation>
</comment>
<evidence type="ECO:0000256" key="2">
    <source>
        <dbReference type="ARBA" id="ARBA00022640"/>
    </source>
</evidence>
<evidence type="ECO:0000313" key="9">
    <source>
        <dbReference type="EMBL" id="AHZ58042.1"/>
    </source>
</evidence>
<dbReference type="InterPro" id="IPR024942">
    <property type="entry name" value="Maturase_MatK_N"/>
</dbReference>
<sequence>MRTINRILDKIGKVQKGKRRLFWPLYPLLFRDDLYAIAYNRFSSEFSLKSMKHRDLSDRYSLIRIKRLINRIRNHTASWLLFQGYDQKNLTINRSLFEGLTVLLEMIIPVESQPLVQYQSEWNSIQSIHSIFLFMEDRFFYSNSILGLKIPYYFHPELIIRLFRRRIKDVFFLHLVRLLFHNYQNPIVPDVSLFYSLEDGKKRLSILLWNHYFHEFENQLVPLWKRFVQLQSIYDQFLIDKTYPLYKMKSGLGSFKPFLSEMSLVETPCIHYVRYENHSIIAFKGTKSLVDKWIKYLFGFWQYNYHYWLQPCQIYRIRPSSHCFSFLGYILGFRSRMIKVHTKMIDESSITHCITKEFCSGIPTSSLIESLTREGFCDSSGRPVGRSAWTILTDDEILKKYHQIWRDLFCYYSGSFSRDGLWKAKYILQLSCAKTLAHKHKSTTRRVRNQFGSKFMTEFNSVKNPFLICSQEYSHRKNFWCLDIIRMNSLVNFIHTGKKKSMSSS</sequence>
<feature type="domain" description="Domain X" evidence="7">
    <location>
        <begin position="356"/>
        <end position="465"/>
    </location>
</feature>
<dbReference type="HAMAP" id="MF_01390">
    <property type="entry name" value="MatK"/>
    <property type="match status" value="1"/>
</dbReference>
<protein>
    <recommendedName>
        <fullName evidence="6">Maturase K</fullName>
    </recommendedName>
    <alternativeName>
        <fullName evidence="6">Intron maturase</fullName>
    </alternativeName>
</protein>
<dbReference type="GO" id="GO:0006397">
    <property type="term" value="P:mRNA processing"/>
    <property type="evidence" value="ECO:0007669"/>
    <property type="project" value="UniProtKB-KW"/>
</dbReference>
<dbReference type="InterPro" id="IPR024937">
    <property type="entry name" value="Domain_X"/>
</dbReference>
<feature type="domain" description="Maturase MatK N-terminal" evidence="8">
    <location>
        <begin position="18"/>
        <end position="328"/>
    </location>
</feature>
<comment type="similarity">
    <text evidence="1 6">Belongs to the intron maturase 2 family. MatK subfamily.</text>
</comment>
<dbReference type="Pfam" id="PF01824">
    <property type="entry name" value="MatK_N"/>
    <property type="match status" value="1"/>
</dbReference>
<proteinExistence type="inferred from homology"/>
<dbReference type="InterPro" id="IPR002866">
    <property type="entry name" value="Maturase_MatK"/>
</dbReference>
<keyword evidence="4 6" id="KW-0819">tRNA processing</keyword>
<dbReference type="GO" id="GO:0008033">
    <property type="term" value="P:tRNA processing"/>
    <property type="evidence" value="ECO:0007669"/>
    <property type="project" value="UniProtKB-KW"/>
</dbReference>
<organism evidence="9">
    <name type="scientific">Tmesipteris elongata</name>
    <name type="common">Slender fork-fern</name>
    <dbReference type="NCBI Taxonomy" id="50272"/>
    <lineage>
        <taxon>Eukaryota</taxon>
        <taxon>Viridiplantae</taxon>
        <taxon>Streptophyta</taxon>
        <taxon>Embryophyta</taxon>
        <taxon>Tracheophyta</taxon>
        <taxon>Polypodiopsida</taxon>
        <taxon>Ophioglossidae</taxon>
        <taxon>Psilotales</taxon>
        <taxon>Psilotaceae</taxon>
        <taxon>Tmesipteris</taxon>
    </lineage>
</organism>
<comment type="function">
    <text evidence="6">Usually encoded in the trnK tRNA gene intron. Probably assists in splicing its own and other chloroplast group II introns.</text>
</comment>
<dbReference type="EMBL" id="KJ569699">
    <property type="protein sequence ID" value="AHZ58042.1"/>
    <property type="molecule type" value="Genomic_DNA"/>
</dbReference>
<reference evidence="9" key="1">
    <citation type="journal article" date="2014" name="Genome Biol. Evol.">
        <title>Two new fern chloroplasts and decelerated evolution linked to the long generation time in tree ferns.</title>
        <authorList>
            <person name="Zhong B."/>
            <person name="Fong R."/>
            <person name="Collins L.J."/>
            <person name="McLenachan P.A."/>
            <person name="Penny D."/>
        </authorList>
    </citation>
    <scope>NUCLEOTIDE SEQUENCE</scope>
</reference>
<evidence type="ECO:0000256" key="4">
    <source>
        <dbReference type="ARBA" id="ARBA00022694"/>
    </source>
</evidence>
<dbReference type="PANTHER" id="PTHR34811">
    <property type="entry name" value="MATURASE K"/>
    <property type="match status" value="1"/>
</dbReference>
<evidence type="ECO:0000256" key="6">
    <source>
        <dbReference type="HAMAP-Rule" id="MF_01390"/>
    </source>
</evidence>
<dbReference type="AlphaFoldDB" id="A0A059U7G7"/>
<keyword evidence="3 6" id="KW-0507">mRNA processing</keyword>
<evidence type="ECO:0000256" key="5">
    <source>
        <dbReference type="ARBA" id="ARBA00022884"/>
    </source>
</evidence>
<dbReference type="PANTHER" id="PTHR34811:SF1">
    <property type="entry name" value="MATURASE K"/>
    <property type="match status" value="1"/>
</dbReference>
<dbReference type="Pfam" id="PF01348">
    <property type="entry name" value="Intron_maturas2"/>
    <property type="match status" value="1"/>
</dbReference>
<keyword evidence="2 9" id="KW-0934">Plastid</keyword>
<geneLocation type="plastid" evidence="9"/>
<evidence type="ECO:0000256" key="1">
    <source>
        <dbReference type="ARBA" id="ARBA00006621"/>
    </source>
</evidence>
<evidence type="ECO:0000259" key="7">
    <source>
        <dbReference type="Pfam" id="PF01348"/>
    </source>
</evidence>
<dbReference type="GO" id="GO:0009507">
    <property type="term" value="C:chloroplast"/>
    <property type="evidence" value="ECO:0007669"/>
    <property type="project" value="UniProtKB-SubCell"/>
</dbReference>
<gene>
    <name evidence="6 9" type="primary">matK</name>
</gene>
<name>A0A059U7G7_TMEEL</name>
<accession>A0A059U7G7</accession>
<keyword evidence="5 6" id="KW-0694">RNA-binding</keyword>